<protein>
    <recommendedName>
        <fullName evidence="4">EXPERA domain-containing protein</fullName>
    </recommendedName>
</protein>
<evidence type="ECO:0008006" key="4">
    <source>
        <dbReference type="Google" id="ProtNLM"/>
    </source>
</evidence>
<dbReference type="Proteomes" id="UP001596044">
    <property type="component" value="Unassembled WGS sequence"/>
</dbReference>
<feature type="transmembrane region" description="Helical" evidence="1">
    <location>
        <begin position="137"/>
        <end position="156"/>
    </location>
</feature>
<dbReference type="RefSeq" id="WP_270885101.1">
    <property type="nucleotide sequence ID" value="NZ_JAQFVF010000083.1"/>
</dbReference>
<feature type="transmembrane region" description="Helical" evidence="1">
    <location>
        <begin position="12"/>
        <end position="31"/>
    </location>
</feature>
<keyword evidence="3" id="KW-1185">Reference proteome</keyword>
<comment type="caution">
    <text evidence="2">The sequence shown here is derived from an EMBL/GenBank/DDBJ whole genome shotgun (WGS) entry which is preliminary data.</text>
</comment>
<feature type="transmembrane region" description="Helical" evidence="1">
    <location>
        <begin position="40"/>
        <end position="59"/>
    </location>
</feature>
<keyword evidence="1" id="KW-0812">Transmembrane</keyword>
<evidence type="ECO:0000256" key="1">
    <source>
        <dbReference type="SAM" id="Phobius"/>
    </source>
</evidence>
<gene>
    <name evidence="2" type="ORF">ACFPOG_15890</name>
</gene>
<dbReference type="EMBL" id="JBHSMJ010000022">
    <property type="protein sequence ID" value="MFC5449740.1"/>
    <property type="molecule type" value="Genomic_DNA"/>
</dbReference>
<evidence type="ECO:0000313" key="2">
    <source>
        <dbReference type="EMBL" id="MFC5449740.1"/>
    </source>
</evidence>
<name>A0ABW0K8N7_9BACL</name>
<proteinExistence type="predicted"/>
<reference evidence="3" key="1">
    <citation type="journal article" date="2019" name="Int. J. Syst. Evol. Microbiol.">
        <title>The Global Catalogue of Microorganisms (GCM) 10K type strain sequencing project: providing services to taxonomists for standard genome sequencing and annotation.</title>
        <authorList>
            <consortium name="The Broad Institute Genomics Platform"/>
            <consortium name="The Broad Institute Genome Sequencing Center for Infectious Disease"/>
            <person name="Wu L."/>
            <person name="Ma J."/>
        </authorList>
    </citation>
    <scope>NUCLEOTIDE SEQUENCE [LARGE SCALE GENOMIC DNA]</scope>
    <source>
        <strain evidence="3">KACC 11904</strain>
    </source>
</reference>
<keyword evidence="1" id="KW-0472">Membrane</keyword>
<sequence>MENIIYDNHFNANEWFVIGIIVLGLVPIWLFPRPFSPSQITFNMLIGITFALIFDHTIAVPPFDLYDTGNQSKFELFDLFSYIMYGPYGYWFIYWYERARMYEFMTIVYILVWAGMAIGLEWMGVKTGEFHYKHGYQLMYSCPIYLLLMSIHLKMYRMAFAPDRWKRK</sequence>
<feature type="transmembrane region" description="Helical" evidence="1">
    <location>
        <begin position="108"/>
        <end position="125"/>
    </location>
</feature>
<feature type="transmembrane region" description="Helical" evidence="1">
    <location>
        <begin position="79"/>
        <end position="96"/>
    </location>
</feature>
<organism evidence="2 3">
    <name type="scientific">Paenibacillus aestuarii</name>
    <dbReference type="NCBI Taxonomy" id="516965"/>
    <lineage>
        <taxon>Bacteria</taxon>
        <taxon>Bacillati</taxon>
        <taxon>Bacillota</taxon>
        <taxon>Bacilli</taxon>
        <taxon>Bacillales</taxon>
        <taxon>Paenibacillaceae</taxon>
        <taxon>Paenibacillus</taxon>
    </lineage>
</organism>
<keyword evidence="1" id="KW-1133">Transmembrane helix</keyword>
<accession>A0ABW0K8N7</accession>
<evidence type="ECO:0000313" key="3">
    <source>
        <dbReference type="Proteomes" id="UP001596044"/>
    </source>
</evidence>